<evidence type="ECO:0000256" key="9">
    <source>
        <dbReference type="ARBA" id="ARBA00023295"/>
    </source>
</evidence>
<gene>
    <name evidence="17" type="ORF">CC86DRAFT_417377</name>
</gene>
<organism evidence="17 18">
    <name type="scientific">Ophiobolus disseminans</name>
    <dbReference type="NCBI Taxonomy" id="1469910"/>
    <lineage>
        <taxon>Eukaryota</taxon>
        <taxon>Fungi</taxon>
        <taxon>Dikarya</taxon>
        <taxon>Ascomycota</taxon>
        <taxon>Pezizomycotina</taxon>
        <taxon>Dothideomycetes</taxon>
        <taxon>Pleosporomycetidae</taxon>
        <taxon>Pleosporales</taxon>
        <taxon>Pleosporineae</taxon>
        <taxon>Phaeosphaeriaceae</taxon>
        <taxon>Ophiobolus</taxon>
    </lineage>
</organism>
<dbReference type="CDD" id="cd02878">
    <property type="entry name" value="GH18_zymocin_alpha"/>
    <property type="match status" value="1"/>
</dbReference>
<keyword evidence="14" id="KW-0732">Signal</keyword>
<feature type="region of interest" description="Disordered" evidence="12">
    <location>
        <begin position="875"/>
        <end position="901"/>
    </location>
</feature>
<evidence type="ECO:0000256" key="13">
    <source>
        <dbReference type="SAM" id="Phobius"/>
    </source>
</evidence>
<dbReference type="PROSITE" id="PS51782">
    <property type="entry name" value="LYSM"/>
    <property type="match status" value="2"/>
</dbReference>
<evidence type="ECO:0000256" key="1">
    <source>
        <dbReference type="ARBA" id="ARBA00000822"/>
    </source>
</evidence>
<evidence type="ECO:0000256" key="3">
    <source>
        <dbReference type="ARBA" id="ARBA00012729"/>
    </source>
</evidence>
<dbReference type="InterPro" id="IPR036779">
    <property type="entry name" value="LysM_dom_sf"/>
</dbReference>
<keyword evidence="13" id="KW-0812">Transmembrane</keyword>
<dbReference type="OrthoDB" id="73875at2759"/>
<evidence type="ECO:0000256" key="14">
    <source>
        <dbReference type="SAM" id="SignalP"/>
    </source>
</evidence>
<dbReference type="AlphaFoldDB" id="A0A6A7A0L3"/>
<feature type="signal peptide" evidence="14">
    <location>
        <begin position="1"/>
        <end position="20"/>
    </location>
</feature>
<keyword evidence="5 11" id="KW-0378">Hydrolase</keyword>
<keyword evidence="6" id="KW-0146">Chitin degradation</keyword>
<dbReference type="SMART" id="SM00257">
    <property type="entry name" value="LysM"/>
    <property type="match status" value="2"/>
</dbReference>
<keyword evidence="10" id="KW-0624">Polysaccharide degradation</keyword>
<dbReference type="InterPro" id="IPR001223">
    <property type="entry name" value="Glyco_hydro18_cat"/>
</dbReference>
<dbReference type="SUPFAM" id="SSF54106">
    <property type="entry name" value="LysM domain"/>
    <property type="match status" value="1"/>
</dbReference>
<feature type="domain" description="GH18" evidence="16">
    <location>
        <begin position="517"/>
        <end position="893"/>
    </location>
</feature>
<dbReference type="CDD" id="cd00118">
    <property type="entry name" value="LysM"/>
    <property type="match status" value="1"/>
</dbReference>
<name>A0A6A7A0L3_9PLEO</name>
<dbReference type="PANTHER" id="PTHR47700">
    <property type="entry name" value="V CHITINASE, PUTATIVE (AFU_ORTHOLOGUE AFUA_6G13720)-RELATED"/>
    <property type="match status" value="1"/>
</dbReference>
<evidence type="ECO:0000256" key="4">
    <source>
        <dbReference type="ARBA" id="ARBA00022669"/>
    </source>
</evidence>
<feature type="domain" description="LysM" evidence="15">
    <location>
        <begin position="374"/>
        <end position="422"/>
    </location>
</feature>
<protein>
    <recommendedName>
        <fullName evidence="3">chitinase</fullName>
        <ecNumber evidence="3">3.2.1.14</ecNumber>
    </recommendedName>
</protein>
<keyword evidence="8" id="KW-0119">Carbohydrate metabolism</keyword>
<evidence type="ECO:0000256" key="8">
    <source>
        <dbReference type="ARBA" id="ARBA00023277"/>
    </source>
</evidence>
<keyword evidence="7" id="KW-0843">Virulence</keyword>
<dbReference type="InterPro" id="IPR018392">
    <property type="entry name" value="LysM"/>
</dbReference>
<evidence type="ECO:0000256" key="5">
    <source>
        <dbReference type="ARBA" id="ARBA00022801"/>
    </source>
</evidence>
<dbReference type="GO" id="GO:0008843">
    <property type="term" value="F:endochitinase activity"/>
    <property type="evidence" value="ECO:0007669"/>
    <property type="project" value="UniProtKB-EC"/>
</dbReference>
<evidence type="ECO:0000256" key="7">
    <source>
        <dbReference type="ARBA" id="ARBA00023026"/>
    </source>
</evidence>
<dbReference type="SUPFAM" id="SSF51445">
    <property type="entry name" value="(Trans)glycosidases"/>
    <property type="match status" value="1"/>
</dbReference>
<comment type="catalytic activity">
    <reaction evidence="1">
        <text>Random endo-hydrolysis of N-acetyl-beta-D-glucosaminide (1-&gt;4)-beta-linkages in chitin and chitodextrins.</text>
        <dbReference type="EC" id="3.2.1.14"/>
    </reaction>
</comment>
<dbReference type="SMART" id="SM00636">
    <property type="entry name" value="Glyco_18"/>
    <property type="match status" value="1"/>
</dbReference>
<feature type="chain" id="PRO_5025452639" description="chitinase" evidence="14">
    <location>
        <begin position="21"/>
        <end position="1260"/>
    </location>
</feature>
<dbReference type="EMBL" id="MU006226">
    <property type="protein sequence ID" value="KAF2826309.1"/>
    <property type="molecule type" value="Genomic_DNA"/>
</dbReference>
<dbReference type="SUPFAM" id="SSF57016">
    <property type="entry name" value="Plant lectins/antimicrobial peptides"/>
    <property type="match status" value="1"/>
</dbReference>
<dbReference type="GO" id="GO:0000272">
    <property type="term" value="P:polysaccharide catabolic process"/>
    <property type="evidence" value="ECO:0007669"/>
    <property type="project" value="UniProtKB-KW"/>
</dbReference>
<keyword evidence="4" id="KW-0147">Chitin-binding</keyword>
<evidence type="ECO:0000313" key="17">
    <source>
        <dbReference type="EMBL" id="KAF2826309.1"/>
    </source>
</evidence>
<evidence type="ECO:0000256" key="6">
    <source>
        <dbReference type="ARBA" id="ARBA00023024"/>
    </source>
</evidence>
<dbReference type="Proteomes" id="UP000799424">
    <property type="component" value="Unassembled WGS sequence"/>
</dbReference>
<dbReference type="GO" id="GO:0008061">
    <property type="term" value="F:chitin binding"/>
    <property type="evidence" value="ECO:0007669"/>
    <property type="project" value="UniProtKB-KW"/>
</dbReference>
<accession>A0A6A7A0L3</accession>
<feature type="transmembrane region" description="Helical" evidence="13">
    <location>
        <begin position="1149"/>
        <end position="1174"/>
    </location>
</feature>
<dbReference type="Pfam" id="PF00704">
    <property type="entry name" value="Glyco_hydro_18"/>
    <property type="match status" value="1"/>
</dbReference>
<dbReference type="PANTHER" id="PTHR47700:SF2">
    <property type="entry name" value="CHITINASE"/>
    <property type="match status" value="1"/>
</dbReference>
<keyword evidence="9 11" id="KW-0326">Glycosidase</keyword>
<dbReference type="InterPro" id="IPR001579">
    <property type="entry name" value="Glyco_hydro_18_chit_AS"/>
</dbReference>
<dbReference type="PROSITE" id="PS51910">
    <property type="entry name" value="GH18_2"/>
    <property type="match status" value="1"/>
</dbReference>
<dbReference type="Gene3D" id="3.10.50.10">
    <property type="match status" value="1"/>
</dbReference>
<dbReference type="InterPro" id="IPR053214">
    <property type="entry name" value="LysM12-like"/>
</dbReference>
<evidence type="ECO:0000256" key="2">
    <source>
        <dbReference type="ARBA" id="ARBA00008682"/>
    </source>
</evidence>
<evidence type="ECO:0000256" key="10">
    <source>
        <dbReference type="ARBA" id="ARBA00023326"/>
    </source>
</evidence>
<dbReference type="PROSITE" id="PS01095">
    <property type="entry name" value="GH18_1"/>
    <property type="match status" value="1"/>
</dbReference>
<dbReference type="Gene3D" id="3.30.60.10">
    <property type="entry name" value="Endochitinase-like"/>
    <property type="match status" value="1"/>
</dbReference>
<reference evidence="17" key="1">
    <citation type="journal article" date="2020" name="Stud. Mycol.">
        <title>101 Dothideomycetes genomes: a test case for predicting lifestyles and emergence of pathogens.</title>
        <authorList>
            <person name="Haridas S."/>
            <person name="Albert R."/>
            <person name="Binder M."/>
            <person name="Bloem J."/>
            <person name="Labutti K."/>
            <person name="Salamov A."/>
            <person name="Andreopoulos B."/>
            <person name="Baker S."/>
            <person name="Barry K."/>
            <person name="Bills G."/>
            <person name="Bluhm B."/>
            <person name="Cannon C."/>
            <person name="Castanera R."/>
            <person name="Culley D."/>
            <person name="Daum C."/>
            <person name="Ezra D."/>
            <person name="Gonzalez J."/>
            <person name="Henrissat B."/>
            <person name="Kuo A."/>
            <person name="Liang C."/>
            <person name="Lipzen A."/>
            <person name="Lutzoni F."/>
            <person name="Magnuson J."/>
            <person name="Mondo S."/>
            <person name="Nolan M."/>
            <person name="Ohm R."/>
            <person name="Pangilinan J."/>
            <person name="Park H.-J."/>
            <person name="Ramirez L."/>
            <person name="Alfaro M."/>
            <person name="Sun H."/>
            <person name="Tritt A."/>
            <person name="Yoshinaga Y."/>
            <person name="Zwiers L.-H."/>
            <person name="Turgeon B."/>
            <person name="Goodwin S."/>
            <person name="Spatafora J."/>
            <person name="Crous P."/>
            <person name="Grigoriev I."/>
        </authorList>
    </citation>
    <scope>NUCLEOTIDE SEQUENCE</scope>
    <source>
        <strain evidence="17">CBS 113818</strain>
    </source>
</reference>
<dbReference type="InterPro" id="IPR029070">
    <property type="entry name" value="Chitinase_insertion_sf"/>
</dbReference>
<dbReference type="InterPro" id="IPR017853">
    <property type="entry name" value="GH"/>
</dbReference>
<dbReference type="CDD" id="cd00035">
    <property type="entry name" value="ChtBD1"/>
    <property type="match status" value="1"/>
</dbReference>
<evidence type="ECO:0000313" key="18">
    <source>
        <dbReference type="Proteomes" id="UP000799424"/>
    </source>
</evidence>
<comment type="similarity">
    <text evidence="2">Belongs to the glycosyl hydrolase 18 family. Chitinase class V subfamily.</text>
</comment>
<dbReference type="InterPro" id="IPR036861">
    <property type="entry name" value="Endochitinase-like_sf"/>
</dbReference>
<dbReference type="GO" id="GO:0006032">
    <property type="term" value="P:chitin catabolic process"/>
    <property type="evidence" value="ECO:0007669"/>
    <property type="project" value="UniProtKB-KW"/>
</dbReference>
<proteinExistence type="inferred from homology"/>
<dbReference type="Gene3D" id="3.20.20.80">
    <property type="entry name" value="Glycosidases"/>
    <property type="match status" value="1"/>
</dbReference>
<evidence type="ECO:0000259" key="15">
    <source>
        <dbReference type="PROSITE" id="PS51782"/>
    </source>
</evidence>
<keyword evidence="13" id="KW-1133">Transmembrane helix</keyword>
<feature type="domain" description="LysM" evidence="15">
    <location>
        <begin position="310"/>
        <end position="355"/>
    </location>
</feature>
<keyword evidence="13" id="KW-0472">Membrane</keyword>
<dbReference type="SUPFAM" id="SSF54556">
    <property type="entry name" value="Chitinase insertion domain"/>
    <property type="match status" value="1"/>
</dbReference>
<keyword evidence="18" id="KW-1185">Reference proteome</keyword>
<dbReference type="Gene3D" id="3.10.350.10">
    <property type="entry name" value="LysM domain"/>
    <property type="match status" value="2"/>
</dbReference>
<dbReference type="EC" id="3.2.1.14" evidence="3"/>
<sequence length="1260" mass="137064">MHTLITSFAALSTFPFIASASSSASPFDPCPIQCSKANNDPTKWTHLYGVPALEKCQEPVLFDTAIFAPVDDPEKQITLRSCTASGANTTQEMEYSPAPFTFGSPVHRRQLNASEILNGTNSNGTSNYVKLAIPPKGCNANAEARSEVATAIQKLRDYLRGEVNCQSTTMLAHFRGAVVGLYVGAAVLNADADAVVNVLIEAIGNTGEVSALSSELCRENTPASWTVGVYADFRGNISATQAALGRWVQGNCLTDYETKDNGTPAEITFIRRTAFSQAPALLSGLEQVSEPISQPKLRVRSDLAPRDTCKYLKIEKGDSCWSLAQECGVTEAQLFSYNPSKRFCNELQPDDYVCCSMGELPDFTPQPNADGSCATYQIVDKDVCYDIAKKNRLTTTQIDGFNTKTWGWAGCGQIQPGQKICLSTGSPPMPAPVENAICGPRVPGTLRPSDGKDLKDLNPCPLNVCCNVHGQCGLTNDFCVESPADTGAPGTSKPGKNGCIASCGMKITNNDSPPATFRKIAYFEAWNGDRDCLHMDITDIDTSKYTHVHFAFPDITPDFKPDVSKLQKQFDKLKNLTGIKRIVSFGGWAFSTEASTFNIFRSGVTDANRVTLANNIAAFVINNGLDGVDFDWEYPSAPDIPGIPAGEVAAGKQYLDFLKLMKRRLQKYEVAIAAPASYWYLKGMPIKEISEVVDYFVYMTYDLHGQWDYGNKWATEGCKEGNCLRSHINSTETYTSLAMVTKAGVKSSKVVVGIASYGRSFMMKSSGCAGPDCEFTGSSTKSNAAPGKCTKTNGYISNAEIRDIIIEGANDRSGLNLKRWYDADSDSDMIVYNDVQWVAWMNDPTKARRTDYYKSLNFGGTSDWAVDLDKDYGPSKVGEGDIDSPKNEEGGGPQCDNSGSYDTLDKISADTGLDPLCAQLYALYVLQKTLDGSIDKYYDVDNGYDGKFSSYTKYMKKGMPESLRQWTHWSFGEGQKYFDCKFTKDRKEVWKGACPLPRSVRGNANVGVWIIEMTLRDKDGFFKALGEATGILEDWIKFDTYKENTVCNPTPCVVSLNLTVTGMPMLKDKYDIPDPKDIVEQAIGNTGNLAVAISARAMDISLGQWVGSVADVVTSLAVPVFMVQNAVEGMEDAKELGEKAEKEEAKNQLILILSLVFMIVPFLGEVAAIAAGLIQVARLIAIAGIAGNAALGIQDIVENPEMAPLAILGMLTGGRLKSPKEFTDAAAFRRAMSGENIASLGSNFAKQDAMIQKIVRSCSR</sequence>
<dbReference type="Pfam" id="PF01476">
    <property type="entry name" value="LysM"/>
    <property type="match status" value="2"/>
</dbReference>
<dbReference type="InterPro" id="IPR011583">
    <property type="entry name" value="Chitinase_II/V-like_cat"/>
</dbReference>
<evidence type="ECO:0000256" key="11">
    <source>
        <dbReference type="RuleBase" id="RU000489"/>
    </source>
</evidence>
<evidence type="ECO:0000256" key="12">
    <source>
        <dbReference type="SAM" id="MobiDB-lite"/>
    </source>
</evidence>
<evidence type="ECO:0000259" key="16">
    <source>
        <dbReference type="PROSITE" id="PS51910"/>
    </source>
</evidence>